<feature type="domain" description="SAICAR synthetase/ADE2 N-terminal" evidence="12">
    <location>
        <begin position="1"/>
        <end position="224"/>
    </location>
</feature>
<evidence type="ECO:0000256" key="10">
    <source>
        <dbReference type="ARBA" id="ARBA00048475"/>
    </source>
</evidence>
<proteinExistence type="inferred from homology"/>
<dbReference type="PANTHER" id="PTHR43599">
    <property type="entry name" value="MULTIFUNCTIONAL PROTEIN ADE2"/>
    <property type="match status" value="1"/>
</dbReference>
<evidence type="ECO:0000313" key="14">
    <source>
        <dbReference type="Proteomes" id="UP000242246"/>
    </source>
</evidence>
<comment type="caution">
    <text evidence="13">The sequence shown here is derived from an EMBL/GenBank/DDBJ whole genome shotgun (WGS) entry which is preliminary data.</text>
</comment>
<keyword evidence="14" id="KW-1185">Reference proteome</keyword>
<evidence type="ECO:0000256" key="9">
    <source>
        <dbReference type="ARBA" id="ARBA00030409"/>
    </source>
</evidence>
<sequence length="233" mass="26747">MYEGKAKNIYSTDDEQLVIAEYKDQATALNGKKKDQISGKGALNNQITSLIFRELNRHGIETHFVKQISKTEQLNTKVEIIPLEVVVRYYTAGSFSKRFDLAEGIKFKTPLVEFYYKNDALDDPFINDEHVKFLEIATDEEIAILKEKALAVGAVLTELFSQIELKLIDFKLEFGRLPDGRIILADEISPDTSRLWDADNNHVDKDIYRRDLGDIIPIYQRVLDDLQTKFEGK</sequence>
<dbReference type="InterPro" id="IPR050089">
    <property type="entry name" value="SAICAR_synthetase"/>
</dbReference>
<evidence type="ECO:0000256" key="3">
    <source>
        <dbReference type="ARBA" id="ARBA00012217"/>
    </source>
</evidence>
<dbReference type="NCBIfam" id="TIGR00081">
    <property type="entry name" value="purC"/>
    <property type="match status" value="1"/>
</dbReference>
<evidence type="ECO:0000256" key="11">
    <source>
        <dbReference type="HAMAP-Rule" id="MF_00137"/>
    </source>
</evidence>
<organism evidence="13 14">
    <name type="scientific">Pseudolactococcus plantarum</name>
    <dbReference type="NCBI Taxonomy" id="1365"/>
    <lineage>
        <taxon>Bacteria</taxon>
        <taxon>Bacillati</taxon>
        <taxon>Bacillota</taxon>
        <taxon>Bacilli</taxon>
        <taxon>Lactobacillales</taxon>
        <taxon>Streptococcaceae</taxon>
        <taxon>Pseudolactococcus</taxon>
    </lineage>
</organism>
<dbReference type="UniPathway" id="UPA00074">
    <property type="reaction ID" value="UER00131"/>
</dbReference>
<dbReference type="PANTHER" id="PTHR43599:SF3">
    <property type="entry name" value="SI:DKEY-6E2.2"/>
    <property type="match status" value="1"/>
</dbReference>
<dbReference type="HAMAP" id="MF_00137">
    <property type="entry name" value="SAICAR_synth"/>
    <property type="match status" value="1"/>
</dbReference>
<dbReference type="GO" id="GO:0006189">
    <property type="term" value="P:'de novo' IMP biosynthetic process"/>
    <property type="evidence" value="ECO:0007669"/>
    <property type="project" value="UniProtKB-UniRule"/>
</dbReference>
<protein>
    <recommendedName>
        <fullName evidence="4 11">Phosphoribosylaminoimidazole-succinocarboxamide synthase</fullName>
        <ecNumber evidence="3 11">6.3.2.6</ecNumber>
    </recommendedName>
    <alternativeName>
        <fullName evidence="9 11">SAICAR synthetase</fullName>
    </alternativeName>
</protein>
<dbReference type="GO" id="GO:0005524">
    <property type="term" value="F:ATP binding"/>
    <property type="evidence" value="ECO:0007669"/>
    <property type="project" value="UniProtKB-KW"/>
</dbReference>
<dbReference type="PROSITE" id="PS01057">
    <property type="entry name" value="SAICAR_SYNTHETASE_1"/>
    <property type="match status" value="1"/>
</dbReference>
<evidence type="ECO:0000256" key="6">
    <source>
        <dbReference type="ARBA" id="ARBA00022741"/>
    </source>
</evidence>
<dbReference type="GO" id="GO:0004639">
    <property type="term" value="F:phosphoribosylaminoimidazolesuccinocarboxamide synthase activity"/>
    <property type="evidence" value="ECO:0007669"/>
    <property type="project" value="UniProtKB-UniRule"/>
</dbReference>
<dbReference type="SUPFAM" id="SSF56104">
    <property type="entry name" value="SAICAR synthase-like"/>
    <property type="match status" value="1"/>
</dbReference>
<evidence type="ECO:0000256" key="7">
    <source>
        <dbReference type="ARBA" id="ARBA00022755"/>
    </source>
</evidence>
<dbReference type="STRING" id="1348632.GCA_001591745_00907"/>
<keyword evidence="7 11" id="KW-0658">Purine biosynthesis</keyword>
<keyword evidence="6 11" id="KW-0547">Nucleotide-binding</keyword>
<dbReference type="AlphaFoldDB" id="A0A2A5RZK0"/>
<evidence type="ECO:0000259" key="12">
    <source>
        <dbReference type="Pfam" id="PF01259"/>
    </source>
</evidence>
<evidence type="ECO:0000256" key="5">
    <source>
        <dbReference type="ARBA" id="ARBA00022598"/>
    </source>
</evidence>
<comment type="catalytic activity">
    <reaction evidence="10 11">
        <text>5-amino-1-(5-phospho-D-ribosyl)imidazole-4-carboxylate + L-aspartate + ATP = (2S)-2-[5-amino-1-(5-phospho-beta-D-ribosyl)imidazole-4-carboxamido]succinate + ADP + phosphate + 2 H(+)</text>
        <dbReference type="Rhea" id="RHEA:22628"/>
        <dbReference type="ChEBI" id="CHEBI:15378"/>
        <dbReference type="ChEBI" id="CHEBI:29991"/>
        <dbReference type="ChEBI" id="CHEBI:30616"/>
        <dbReference type="ChEBI" id="CHEBI:43474"/>
        <dbReference type="ChEBI" id="CHEBI:58443"/>
        <dbReference type="ChEBI" id="CHEBI:77657"/>
        <dbReference type="ChEBI" id="CHEBI:456216"/>
        <dbReference type="EC" id="6.3.2.6"/>
    </reaction>
</comment>
<comment type="similarity">
    <text evidence="2 11">Belongs to the SAICAR synthetase family.</text>
</comment>
<evidence type="ECO:0000256" key="2">
    <source>
        <dbReference type="ARBA" id="ARBA00010190"/>
    </source>
</evidence>
<dbReference type="GO" id="GO:0009236">
    <property type="term" value="P:cobalamin biosynthetic process"/>
    <property type="evidence" value="ECO:0007669"/>
    <property type="project" value="InterPro"/>
</dbReference>
<evidence type="ECO:0000313" key="13">
    <source>
        <dbReference type="EMBL" id="PCS06671.1"/>
    </source>
</evidence>
<dbReference type="FunFam" id="3.30.470.20:FF:000006">
    <property type="entry name" value="Phosphoribosylaminoimidazole-succinocarboxamide synthase"/>
    <property type="match status" value="1"/>
</dbReference>
<evidence type="ECO:0000256" key="4">
    <source>
        <dbReference type="ARBA" id="ARBA00016460"/>
    </source>
</evidence>
<dbReference type="Gene3D" id="3.30.200.20">
    <property type="entry name" value="Phosphorylase Kinase, domain 1"/>
    <property type="match status" value="1"/>
</dbReference>
<dbReference type="FunFam" id="3.30.200.20:FF:000189">
    <property type="entry name" value="Phosphoribosylaminoimidazole-succinocarboxamide synthase"/>
    <property type="match status" value="1"/>
</dbReference>
<comment type="pathway">
    <text evidence="1 11">Purine metabolism; IMP biosynthesis via de novo pathway; 5-amino-1-(5-phospho-D-ribosyl)imidazole-4-carboxamide from 5-amino-1-(5-phospho-D-ribosyl)imidazole-4-carboxylate: step 1/2.</text>
</comment>
<dbReference type="PROSITE" id="PS01058">
    <property type="entry name" value="SAICAR_SYNTHETASE_2"/>
    <property type="match status" value="1"/>
</dbReference>
<gene>
    <name evidence="11" type="primary">purC</name>
    <name evidence="13" type="ORF">RU87_GL001524</name>
</gene>
<dbReference type="Gene3D" id="3.30.470.20">
    <property type="entry name" value="ATP-grasp fold, B domain"/>
    <property type="match status" value="1"/>
</dbReference>
<keyword evidence="5 11" id="KW-0436">Ligase</keyword>
<keyword evidence="8 11" id="KW-0067">ATP-binding</keyword>
<dbReference type="InterPro" id="IPR028923">
    <property type="entry name" value="SAICAR_synt/ADE2_N"/>
</dbReference>
<dbReference type="EMBL" id="JXJX01000007">
    <property type="protein sequence ID" value="PCS06671.1"/>
    <property type="molecule type" value="Genomic_DNA"/>
</dbReference>
<accession>A0A2A5RZK0</accession>
<dbReference type="Pfam" id="PF01259">
    <property type="entry name" value="SAICAR_synt"/>
    <property type="match status" value="1"/>
</dbReference>
<evidence type="ECO:0000256" key="8">
    <source>
        <dbReference type="ARBA" id="ARBA00022840"/>
    </source>
</evidence>
<name>A0A2A5RZK0_9LACT</name>
<dbReference type="InterPro" id="IPR033934">
    <property type="entry name" value="SAICAR_synt_PurC"/>
</dbReference>
<dbReference type="CDD" id="cd01415">
    <property type="entry name" value="SAICAR_synt_PurC"/>
    <property type="match status" value="1"/>
</dbReference>
<dbReference type="InterPro" id="IPR018236">
    <property type="entry name" value="SAICAR_synthetase_CS"/>
</dbReference>
<dbReference type="EC" id="6.3.2.6" evidence="3 11"/>
<dbReference type="Proteomes" id="UP000242246">
    <property type="component" value="Unassembled WGS sequence"/>
</dbReference>
<reference evidence="13 14" key="1">
    <citation type="submission" date="2014-12" db="EMBL/GenBank/DDBJ databases">
        <title>Draft genome sequences of 10 type strains of Lactococcus.</title>
        <authorList>
            <person name="Sun Z."/>
            <person name="Zhong Z."/>
            <person name="Liu W."/>
            <person name="Zhang W."/>
            <person name="Zhang H."/>
        </authorList>
    </citation>
    <scope>NUCLEOTIDE SEQUENCE [LARGE SCALE GENOMIC DNA]</scope>
    <source>
        <strain evidence="13 14">DSM 20686</strain>
    </source>
</reference>
<evidence type="ECO:0000256" key="1">
    <source>
        <dbReference type="ARBA" id="ARBA00004672"/>
    </source>
</evidence>
<dbReference type="InterPro" id="IPR001636">
    <property type="entry name" value="SAICAR_synth"/>
</dbReference>